<accession>A0ACC1D2X2</accession>
<keyword evidence="2" id="KW-1185">Reference proteome</keyword>
<proteinExistence type="predicted"/>
<sequence>MQIDEDQSHYNFKEKETYLHSKEDILNEKVNQTLNSIIRKEGYKTFEIDRKIFKDNENGFLGVLCEIDIKGRTDDVEKETNIFVKLKPPGDQVAMLSLSNAYLRELYVYKELSIIYTDLQNEFDVPEKERYTFAKFYDASDKDAMIMENLCRKGFKIYHRMDVVSLEFAELAVKELAKFHALSFVLQKTNPVYFQRKLAVIKQPLIFNDHWNLMLNKICNATVSFLDEGLKKKFETFITRHLKMYKKYLEDDSCICCICHGDYRPANIMKKEIDGKISKIIPIDFQLIYYGSPIHDFLYFIFGATDQKFRRTHINYLKELYYKEISHFLLYFDINVETVLPLTKFEEVFRERLDFGLMSSVVLLPHILASDEAVPDLASGEDLEFNTEISEVFKKRMIELIEDFIEWGYL</sequence>
<organism evidence="1 2">
    <name type="scientific">Dendrolimus kikuchii</name>
    <dbReference type="NCBI Taxonomy" id="765133"/>
    <lineage>
        <taxon>Eukaryota</taxon>
        <taxon>Metazoa</taxon>
        <taxon>Ecdysozoa</taxon>
        <taxon>Arthropoda</taxon>
        <taxon>Hexapoda</taxon>
        <taxon>Insecta</taxon>
        <taxon>Pterygota</taxon>
        <taxon>Neoptera</taxon>
        <taxon>Endopterygota</taxon>
        <taxon>Lepidoptera</taxon>
        <taxon>Glossata</taxon>
        <taxon>Ditrysia</taxon>
        <taxon>Bombycoidea</taxon>
        <taxon>Lasiocampidae</taxon>
        <taxon>Dendrolimus</taxon>
    </lineage>
</organism>
<gene>
    <name evidence="1" type="ORF">K1T71_005897</name>
</gene>
<dbReference type="EMBL" id="CM034396">
    <property type="protein sequence ID" value="KAJ0178074.1"/>
    <property type="molecule type" value="Genomic_DNA"/>
</dbReference>
<dbReference type="Proteomes" id="UP000824533">
    <property type="component" value="Linkage Group LG10"/>
</dbReference>
<evidence type="ECO:0000313" key="2">
    <source>
        <dbReference type="Proteomes" id="UP000824533"/>
    </source>
</evidence>
<protein>
    <submittedName>
        <fullName evidence="1">Uncharacterized protein</fullName>
    </submittedName>
</protein>
<name>A0ACC1D2X2_9NEOP</name>
<comment type="caution">
    <text evidence="1">The sequence shown here is derived from an EMBL/GenBank/DDBJ whole genome shotgun (WGS) entry which is preliminary data.</text>
</comment>
<reference evidence="1 2" key="1">
    <citation type="journal article" date="2021" name="Front. Genet.">
        <title>Chromosome-Level Genome Assembly Reveals Significant Gene Expansion in the Toll and IMD Signaling Pathways of Dendrolimus kikuchii.</title>
        <authorList>
            <person name="Zhou J."/>
            <person name="Wu P."/>
            <person name="Xiong Z."/>
            <person name="Liu N."/>
            <person name="Zhao N."/>
            <person name="Ji M."/>
            <person name="Qiu Y."/>
            <person name="Yang B."/>
        </authorList>
    </citation>
    <scope>NUCLEOTIDE SEQUENCE [LARGE SCALE GENOMIC DNA]</scope>
    <source>
        <strain evidence="1">Ann1</strain>
    </source>
</reference>
<evidence type="ECO:0000313" key="1">
    <source>
        <dbReference type="EMBL" id="KAJ0178074.1"/>
    </source>
</evidence>